<feature type="transmembrane region" description="Helical" evidence="7">
    <location>
        <begin position="424"/>
        <end position="441"/>
    </location>
</feature>
<feature type="transmembrane region" description="Helical" evidence="7">
    <location>
        <begin position="391"/>
        <end position="412"/>
    </location>
</feature>
<dbReference type="EMBL" id="MFBY01000059">
    <property type="protein sequence ID" value="OGE12303.1"/>
    <property type="molecule type" value="Genomic_DNA"/>
</dbReference>
<sequence>MADTNQELDIELIKKRAVSGIITFTLRTFFIQAYTFFATFILTILIAPEIFGIYFVVTAIINLFIYFSDVGLAAALIQKKQEPTREDLVTTFTIQQVIIIALIVLGLAFSNSIARFYGLDNSGLMLMRVLIFSLFLSSLKTIPSVLLERHLSFTRFVIPQVAENFVFYTLTIILAFLNFGLESFIWAVLARGIVGLVLIYALSPWKPALGFEMRSAKRLVSFGIPFQLNSIIALIKDDLLVVFLGKILPFAQVGYIGWAQRFAFVPLRFVMDNVIKVTFPAYSRFQHDIRQLSAAIEKSIFFVALTVFPIVTGMVAISSRVISTIPNYGKWEPAIPLLYFFAINAMFAAVNTTLTNTLFAIGKPNIVLKLMVFWTTMTWVLTFAFVKYFGFIGVAAASAVVAASTSIIIYFVKKEFKVAILKNIYAPLIASLIMLALIRYFDHILPPGYPGLVIQIVLGIAVYFGIMILLIGARLLESLRIVFASIRAID</sequence>
<comment type="subcellular location">
    <subcellularLocation>
        <location evidence="1">Cell membrane</location>
        <topology evidence="1">Multi-pass membrane protein</topology>
    </subcellularLocation>
</comment>
<protein>
    <submittedName>
        <fullName evidence="8">Uncharacterized protein</fullName>
    </submittedName>
</protein>
<feature type="transmembrane region" description="Helical" evidence="7">
    <location>
        <begin position="129"/>
        <end position="147"/>
    </location>
</feature>
<evidence type="ECO:0000256" key="1">
    <source>
        <dbReference type="ARBA" id="ARBA00004651"/>
    </source>
</evidence>
<feature type="transmembrane region" description="Helical" evidence="7">
    <location>
        <begin position="334"/>
        <end position="354"/>
    </location>
</feature>
<feature type="transmembrane region" description="Helical" evidence="7">
    <location>
        <begin position="24"/>
        <end position="47"/>
    </location>
</feature>
<feature type="transmembrane region" description="Helical" evidence="7">
    <location>
        <begin position="300"/>
        <end position="322"/>
    </location>
</feature>
<dbReference type="AlphaFoldDB" id="A0A1F5I7E0"/>
<keyword evidence="3" id="KW-1003">Cell membrane</keyword>
<comment type="similarity">
    <text evidence="2">Belongs to the polysaccharide synthase family.</text>
</comment>
<evidence type="ECO:0000256" key="5">
    <source>
        <dbReference type="ARBA" id="ARBA00022989"/>
    </source>
</evidence>
<accession>A0A1F5I7E0</accession>
<dbReference type="Proteomes" id="UP000177300">
    <property type="component" value="Unassembled WGS sequence"/>
</dbReference>
<keyword evidence="4 7" id="KW-0812">Transmembrane</keyword>
<comment type="caution">
    <text evidence="8">The sequence shown here is derived from an EMBL/GenBank/DDBJ whole genome shotgun (WGS) entry which is preliminary data.</text>
</comment>
<feature type="transmembrane region" description="Helical" evidence="7">
    <location>
        <begin position="453"/>
        <end position="476"/>
    </location>
</feature>
<feature type="transmembrane region" description="Helical" evidence="7">
    <location>
        <begin position="215"/>
        <end position="235"/>
    </location>
</feature>
<evidence type="ECO:0000256" key="2">
    <source>
        <dbReference type="ARBA" id="ARBA00007430"/>
    </source>
</evidence>
<feature type="transmembrane region" description="Helical" evidence="7">
    <location>
        <begin position="53"/>
        <end position="76"/>
    </location>
</feature>
<feature type="transmembrane region" description="Helical" evidence="7">
    <location>
        <begin position="156"/>
        <end position="177"/>
    </location>
</feature>
<keyword evidence="6 7" id="KW-0472">Membrane</keyword>
<evidence type="ECO:0000256" key="4">
    <source>
        <dbReference type="ARBA" id="ARBA00022692"/>
    </source>
</evidence>
<evidence type="ECO:0000313" key="9">
    <source>
        <dbReference type="Proteomes" id="UP000177300"/>
    </source>
</evidence>
<evidence type="ECO:0000256" key="7">
    <source>
        <dbReference type="SAM" id="Phobius"/>
    </source>
</evidence>
<feature type="transmembrane region" description="Helical" evidence="7">
    <location>
        <begin position="366"/>
        <end position="385"/>
    </location>
</feature>
<organism evidence="8 9">
    <name type="scientific">Candidatus Curtissbacteria bacterium RIFCSPLOWO2_12_FULL_38_9</name>
    <dbReference type="NCBI Taxonomy" id="1797735"/>
    <lineage>
        <taxon>Bacteria</taxon>
        <taxon>Candidatus Curtissiibacteriota</taxon>
    </lineage>
</organism>
<feature type="transmembrane region" description="Helical" evidence="7">
    <location>
        <begin position="183"/>
        <end position="203"/>
    </location>
</feature>
<dbReference type="Pfam" id="PF13440">
    <property type="entry name" value="Polysacc_synt_3"/>
    <property type="match status" value="1"/>
</dbReference>
<name>A0A1F5I7E0_9BACT</name>
<keyword evidence="5 7" id="KW-1133">Transmembrane helix</keyword>
<evidence type="ECO:0000256" key="6">
    <source>
        <dbReference type="ARBA" id="ARBA00023136"/>
    </source>
</evidence>
<dbReference type="InterPro" id="IPR050833">
    <property type="entry name" value="Poly_Biosynth_Transport"/>
</dbReference>
<dbReference type="PANTHER" id="PTHR30250:SF10">
    <property type="entry name" value="LIPOPOLYSACCHARIDE BIOSYNTHESIS PROTEIN WZXC"/>
    <property type="match status" value="1"/>
</dbReference>
<dbReference type="PANTHER" id="PTHR30250">
    <property type="entry name" value="PST FAMILY PREDICTED COLANIC ACID TRANSPORTER"/>
    <property type="match status" value="1"/>
</dbReference>
<feature type="transmembrane region" description="Helical" evidence="7">
    <location>
        <begin position="88"/>
        <end position="109"/>
    </location>
</feature>
<feature type="transmembrane region" description="Helical" evidence="7">
    <location>
        <begin position="241"/>
        <end position="258"/>
    </location>
</feature>
<reference evidence="8 9" key="1">
    <citation type="journal article" date="2016" name="Nat. Commun.">
        <title>Thousands of microbial genomes shed light on interconnected biogeochemical processes in an aquifer system.</title>
        <authorList>
            <person name="Anantharaman K."/>
            <person name="Brown C.T."/>
            <person name="Hug L.A."/>
            <person name="Sharon I."/>
            <person name="Castelle C.J."/>
            <person name="Probst A.J."/>
            <person name="Thomas B.C."/>
            <person name="Singh A."/>
            <person name="Wilkins M.J."/>
            <person name="Karaoz U."/>
            <person name="Brodie E.L."/>
            <person name="Williams K.H."/>
            <person name="Hubbard S.S."/>
            <person name="Banfield J.F."/>
        </authorList>
    </citation>
    <scope>NUCLEOTIDE SEQUENCE [LARGE SCALE GENOMIC DNA]</scope>
</reference>
<evidence type="ECO:0000313" key="8">
    <source>
        <dbReference type="EMBL" id="OGE12303.1"/>
    </source>
</evidence>
<gene>
    <name evidence="8" type="ORF">A3G14_03555</name>
</gene>
<dbReference type="GO" id="GO:0005886">
    <property type="term" value="C:plasma membrane"/>
    <property type="evidence" value="ECO:0007669"/>
    <property type="project" value="UniProtKB-SubCell"/>
</dbReference>
<evidence type="ECO:0000256" key="3">
    <source>
        <dbReference type="ARBA" id="ARBA00022475"/>
    </source>
</evidence>
<proteinExistence type="inferred from homology"/>